<dbReference type="Proteomes" id="UP001500074">
    <property type="component" value="Unassembled WGS sequence"/>
</dbReference>
<accession>A0ABP9RIQ8</accession>
<dbReference type="Gene3D" id="2.60.120.430">
    <property type="entry name" value="Galactose-binding lectin"/>
    <property type="match status" value="1"/>
</dbReference>
<feature type="domain" description="Malectin" evidence="2">
    <location>
        <begin position="1171"/>
        <end position="1341"/>
    </location>
</feature>
<protein>
    <recommendedName>
        <fullName evidence="2">Malectin domain-containing protein</fullName>
    </recommendedName>
</protein>
<dbReference type="SUPFAM" id="SSF141072">
    <property type="entry name" value="CalX-like"/>
    <property type="match status" value="1"/>
</dbReference>
<sequence>MVTNNFSKSSLDLNGIVSLAQPTALAWGPDGRLYVTEVNGSVKVLTVAFGDPTPGDASDVNSFYVTEAETLGLVKNIPNFNDDGSPAVSSGRQVTGIAVVQQYDVAGQAVTIGGKPAVTLYVTSSDSRIGAGADGNDTGLDTNSGTITRIDQIETGWSAVDIVRGLARSEENHALNGLEVVQEFDDAGNLTGQRLIVANGGNANNGAPSNNFGGQQETAYSAAILEIDLDQLNAMETLTDPLSGRQYIYDVPTLDDPTRDGNPDENDPFGGNDGLNGGKIDPDGPVQIYSAGYRNSYDVEVTEDGRVWTYDNGSNNSWGGRPIGEAGDDGGTVDYAQLANYIATNLNNGDGNSGDPINLEDWDPKNYDQFHEITRSDDLAGRTLSAGQGGAATYEWLDPDSGETLTLVYGGHPNPTRASGGQSGILFTPQNGVQNAFLLLSNVDKQGPDSSDYDAVIAWLAEVESNYDTLARGDLTGRVIGVTPGESYYITDVGKAYLTSDYPDGTTSINGEAVLGVGGMPVDFDDVVATLNPIESDYLEGGYTDGSVDSGKGSVNGLTEYTSTILDDPESGVKMSGAILAASLNQGTLTVMGRDADGSMQSVVGSSGQTLAQDRTVVDVSGAPLGLASIGDDLTAFEGEKAFQGSVWTTVYKQNGPLIEILQPNNGAVPLAGSEIIDPTDQDGDGVDHFNDPFEFSTDNGFDLGVGERVLLDFDTTQSPYPGTILDTGLMGAALDGVTPNRDAKTAEEGFDADQQEDGLYDLGGNIIPGGNAPIFQIKKVAGGTVVGTENSARDAMHVGIKPGPDVERLMMSSKIKNWIPAQTSGIKNGQLTGIMLSDGTQANYLRLVFGAVMIDGVLAAGFEVGYEIDDDYTKLTSVAAPELGNSDVASLDLYLEVDIGDSFAVKAGYQLDNADGITSLDLGNFTLPAGVLQDILTGSHTITDGDTTLPSGAAVGFLAETSAADAASESRLAAIDFYNLRIDALSNEIAADTAAEVGAEGTDGVDTIVYTGTDTDLAPLDDSVENFDGSGSSADFTVTGNSGDNILIAGSGANTFIGNGGADSIRGTFADIDGSVITDFMSDDRLVILDSVLEAGHIGYSTVNGVLTLTLTDPQTGETATLSLPGDQFAGFDPADGPSTFDVEQTEHGTQISYKIETLLYRVNAGAGTVAAIDGGMDWLGDTDSNFPYLAGNTADTYSNNMTNEQSEVDLAHLASDPVPWQLFVNERSDNDIASPKLEYAFPVTPGGNYTITLYYTENWAGIFDYGGDRIFDVEVEGRVPAVLSGINPLQEAIDIYGADASQQELLGVGFSRSYTVNVEDDVLNLAFNHGAQNPKINAIEIKQLGPGTVIPDDEPPVVQSITLEEPLDNDSPILATVVITDNAGIDPDSLDGNELVFTGIEPATVTLAPGGDAITISDDGKTVTVNYELTPPADTNSWSDGFYTVGVAADSYQDKAGNGVAAYETDFTIGSAPDALLALDFETVGEPLDEGGFDDVLGGVSDAAMITQIIGGELVVNTSNGDIIKGQSVNDFIKYVDLSDDVLNEIRIASRFDNPFPAALAAQGLATDTIPNYAQQGLVFGLGSQGNNELVKLVFGGAGGNMVQIWSNPTGKSDPEGVNSVYELGDLLNDASLGLSDVAAVEMTLVIDKAAGTVTPEVTFLGSGGAILGGLRATPSAGFVTAQAETLPGAVLANLTDSAAATAVGVTSNDYGTLGSFEASWEYLNVTSPDATGDPGGGDPALIAISDAANATESGDTGTTALTFLLSANADVDATLDVTYSTNGGATSRTQTVIFTDGVGELTIDVANDDVDDGPDTVTVALIDIAGEQYAVDPNADTASGSVNEDDRTPEPPADGVYFALDFETVGEPLDEGGFDDVLGGVSDAAMITQIIDGELVVNTSNGDIIKGQSVNDFIKYVDLSDDVLNEIRIASRFDNPFPAALAAQGLATDTIPNYAQQGLVFGLGSQGNNELVKLVFGGHKGNAIQIWSNPDSSGGIDTDYKLDDLLNDANLGLSDVAAVEMTLVIDKASGTATPEVTFLGSDGAILGGLRATPSAGFVTAQAEALPGAVLANLTEPAAATAVGVTSNDYGTLGSYEASWEYLNLTSPDATGDPALIDAEQIFAGASVETPDTYEAGAVGSATVTVTLGSDVQESNYGNNSFKVTNTGDKKIAAVFFDVRTALYGDSVFDPDGKGGDTAFKTWAVNSGGGTGALQPSGYEHYFLPGADPEPTDPDNNGGYRGALLKFSATNDGGFTQGEVVGFSGDMDPNSIAGMEKDGAAGVDTDSVPDWDVGGVSGAEMIGSMAYIMFTDASVASAQLMGDGSQSGAQARVTEAPQNQQASLSVNGVASGEAGSYGGEVPVVLVSGPAGAWVRVIMTKGHQPVANTTDSLADIVDWRLSGEDFPVNNAAEFQFVDVQLGADGTADVSDQFTYSQFLNGTASFPGDDTLPLGFVAAVIEDPTTSRGFALGPVTEPVYLESNGMPVSESMTTSSTATAPEIIGESGNVSLSQVDGETWTSVTFGEPLADPAVVMGPLTNNDGEPVTVRVNNVTDTGFEFQIDEWDYLDGIHEQESLSWLAIESGTHTLDNGMTVAAGKGQVSAEAQTFGFGTDFTGTPVVLAQTLSVNDASAVVHRVDAVSGSGFDLRLQSEEAAAVPHGTESFGWIAIDEGAAEGLLAGRTGQQVGDAPFEIPFGTSLDDIAFLAGMQTLNDADPATVRAQAIGADGATIFIEEEQSGDSEMEHISEDVGFVGINAGQIVNEIA</sequence>
<dbReference type="InterPro" id="IPR037221">
    <property type="entry name" value="H-type_lectin_dom_sf"/>
</dbReference>
<dbReference type="InterPro" id="IPR021720">
    <property type="entry name" value="Malectin_dom"/>
</dbReference>
<feature type="region of interest" description="Disordered" evidence="1">
    <location>
        <begin position="1835"/>
        <end position="1855"/>
    </location>
</feature>
<dbReference type="Gene3D" id="2.120.10.30">
    <property type="entry name" value="TolB, C-terminal domain"/>
    <property type="match status" value="1"/>
</dbReference>
<name>A0ABP9RIQ8_9GAMM</name>
<keyword evidence="4" id="KW-1185">Reference proteome</keyword>
<evidence type="ECO:0000256" key="1">
    <source>
        <dbReference type="SAM" id="MobiDB-lite"/>
    </source>
</evidence>
<proteinExistence type="predicted"/>
<evidence type="ECO:0000259" key="2">
    <source>
        <dbReference type="Pfam" id="PF11721"/>
    </source>
</evidence>
<dbReference type="RefSeq" id="WP_031383461.1">
    <property type="nucleotide sequence ID" value="NZ_BAABKI010000028.1"/>
</dbReference>
<gene>
    <name evidence="3" type="ORF">GCM10023342_29140</name>
</gene>
<dbReference type="Pfam" id="PF11721">
    <property type="entry name" value="Malectin"/>
    <property type="match status" value="1"/>
</dbReference>
<evidence type="ECO:0000313" key="3">
    <source>
        <dbReference type="EMBL" id="GAA5178494.1"/>
    </source>
</evidence>
<dbReference type="Gene3D" id="2.60.40.2080">
    <property type="match status" value="1"/>
</dbReference>
<dbReference type="EMBL" id="BAABKI010000028">
    <property type="protein sequence ID" value="GAA5178494.1"/>
    <property type="molecule type" value="Genomic_DNA"/>
</dbReference>
<reference evidence="4" key="1">
    <citation type="journal article" date="2019" name="Int. J. Syst. Evol. Microbiol.">
        <title>The Global Catalogue of Microorganisms (GCM) 10K type strain sequencing project: providing services to taxonomists for standard genome sequencing and annotation.</title>
        <authorList>
            <consortium name="The Broad Institute Genomics Platform"/>
            <consortium name="The Broad Institute Genome Sequencing Center for Infectious Disease"/>
            <person name="Wu L."/>
            <person name="Ma J."/>
        </authorList>
    </citation>
    <scope>NUCLEOTIDE SEQUENCE [LARGE SCALE GENOMIC DNA]</scope>
    <source>
        <strain evidence="4">JCM 18472</strain>
    </source>
</reference>
<dbReference type="InterPro" id="IPR011042">
    <property type="entry name" value="6-blade_b-propeller_TolB-like"/>
</dbReference>
<organism evidence="3 4">
    <name type="scientific">Modicisalibacter zincidurans</name>
    <dbReference type="NCBI Taxonomy" id="1178777"/>
    <lineage>
        <taxon>Bacteria</taxon>
        <taxon>Pseudomonadati</taxon>
        <taxon>Pseudomonadota</taxon>
        <taxon>Gammaproteobacteria</taxon>
        <taxon>Oceanospirillales</taxon>
        <taxon>Halomonadaceae</taxon>
        <taxon>Modicisalibacter</taxon>
    </lineage>
</organism>
<dbReference type="InterPro" id="IPR038081">
    <property type="entry name" value="CalX-like_sf"/>
</dbReference>
<comment type="caution">
    <text evidence="3">The sequence shown here is derived from an EMBL/GenBank/DDBJ whole genome shotgun (WGS) entry which is preliminary data.</text>
</comment>
<feature type="region of interest" description="Disordered" evidence="1">
    <location>
        <begin position="254"/>
        <end position="287"/>
    </location>
</feature>
<evidence type="ECO:0000313" key="4">
    <source>
        <dbReference type="Proteomes" id="UP001500074"/>
    </source>
</evidence>